<comment type="catalytic activity">
    <reaction evidence="1">
        <text>Hydrolysis of alpha-(2-&gt;3)-, alpha-(2-&gt;6)-, alpha-(2-&gt;8)- glycosidic linkages of terminal sialic acid residues in oligosaccharides, glycoproteins, glycolipids, colominic acid and synthetic substrates.</text>
        <dbReference type="EC" id="3.2.1.18"/>
    </reaction>
</comment>
<accession>A0A4V2KR44</accession>
<sequence length="979" mass="105431">MQILRHFKEEESFKKDKNYSIRTRRFRRSGAMVTAVLFAMTPAVAAQGADDTAHNGAAESTGVARAEQTAPAAATSAEQQYLRVELTRSDSLGDKVFVGDTLTYRVRYTNLSTQPLTAYPAETNLSNVRVGDAKNCRWSDLAAGVTKECNFAQHRVTTEDLNQGSFSAYSVWKATKDRDGKQILQDNIRVEASVVKVVSGERPVAPDPATIPTVRKEGETVVLGTHKSAGFNCHRIPAITMAPNGWLLAAWDGRPNDCADAPQANSIIQRISKDGGKSWEPIKVIAAGKQGGSDYYGYSDPSYVVDSETNTIHMFFVKSFNKRFTESLPGTDPSDRNVLHAATMSSTDNGVTWTTPRVITKDITKDSAIASRFAASGQGIQLKYGTHKGRLIQQYTVRKNGKNQAVSVYSDNHGATWQSGEPFGTDMDENKVVELSNGSVMLNSRSSDSFTKARKIGISHDGGHTYANLPGETRKTSVDDTLIDPNNNGAIIRAFPNAEQGSPEAKILLFTNAASKTAREKGTVRISYDDGKTWLQSKVFEPNRMDYSTLTPLAKPGTYGLLFEGRDGTGGDGYQIKYTQISLDWIGGLPVIAQAEPAVVHRGASEITVRVSNLGSAVKGAKIVPTLPKGWSLTRPVSVDLEAGKTVDVNVPITVAANANPGKVQIPFVVKAGTRESQFTAEPEVRLYVGEKGIDSVPVKLVSDLPAETVKENGAFSNILDGKLDTIWHTPWSKAMNFPLDIDFTLKKSPSEVRSVQFINRQDSENGRIAEYELYVGTSKDNLIKVAHGTAENSGAEVDIPVDVAAALAKQSEGSGSATPSKPMAMRLGTGAGKTFGNARVVRMMDLPSLTPDALNSKETYVRLRIISTYGPTRSTLASLSILKAFADVYGTDHRLETADLASTALAATATAVPPTPVLTLDQKNSVKMGTAAGDPQLARTGSDLIAPVSCFVLFLCGGVATLFANKKGRGRKVRSETI</sequence>
<feature type="chain" id="PRO_5020255875" description="exo-alpha-sialidase" evidence="5">
    <location>
        <begin position="46"/>
        <end position="979"/>
    </location>
</feature>
<gene>
    <name evidence="8" type="ORF">EZJ44_04550</name>
</gene>
<feature type="transmembrane region" description="Helical" evidence="4">
    <location>
        <begin position="945"/>
        <end position="965"/>
    </location>
</feature>
<dbReference type="InterPro" id="IPR011040">
    <property type="entry name" value="Sialidase"/>
</dbReference>
<organism evidence="8 9">
    <name type="scientific">Arcanobacterium bovis</name>
    <dbReference type="NCBI Taxonomy" id="2529275"/>
    <lineage>
        <taxon>Bacteria</taxon>
        <taxon>Bacillati</taxon>
        <taxon>Actinomycetota</taxon>
        <taxon>Actinomycetes</taxon>
        <taxon>Actinomycetales</taxon>
        <taxon>Actinomycetaceae</taxon>
        <taxon>Arcanobacterium</taxon>
    </lineage>
</organism>
<dbReference type="RefSeq" id="WP_131280668.1">
    <property type="nucleotide sequence ID" value="NZ_JBHSLR010000009.1"/>
</dbReference>
<evidence type="ECO:0000256" key="3">
    <source>
        <dbReference type="ARBA" id="ARBA00012733"/>
    </source>
</evidence>
<dbReference type="Gene3D" id="2.120.10.10">
    <property type="match status" value="1"/>
</dbReference>
<protein>
    <recommendedName>
        <fullName evidence="3">exo-alpha-sialidase</fullName>
        <ecNumber evidence="3">3.2.1.18</ecNumber>
    </recommendedName>
</protein>
<dbReference type="GO" id="GO:0005737">
    <property type="term" value="C:cytoplasm"/>
    <property type="evidence" value="ECO:0007669"/>
    <property type="project" value="TreeGrafter"/>
</dbReference>
<keyword evidence="4" id="KW-0812">Transmembrane</keyword>
<dbReference type="EC" id="3.2.1.18" evidence="3"/>
<dbReference type="GO" id="GO:0016020">
    <property type="term" value="C:membrane"/>
    <property type="evidence" value="ECO:0007669"/>
    <property type="project" value="TreeGrafter"/>
</dbReference>
<evidence type="ECO:0000256" key="4">
    <source>
        <dbReference type="SAM" id="Phobius"/>
    </source>
</evidence>
<dbReference type="InterPro" id="IPR036278">
    <property type="entry name" value="Sialidase_sf"/>
</dbReference>
<reference evidence="8 9" key="1">
    <citation type="submission" date="2019-02" db="EMBL/GenBank/DDBJ databases">
        <title>Arcanobacterium bovis sp. nov., isolated from the milk of a cow with mastitis.</title>
        <authorList>
            <person name="Sammra O."/>
            <person name="Foster G."/>
            <person name="Hassan A."/>
            <person name="Alssahen M."/>
            <person name="Laemmler C."/>
            <person name="Borowiak M."/>
            <person name="Malorny B."/>
            <person name="Abdulmawjood A."/>
        </authorList>
    </citation>
    <scope>NUCLEOTIDE SEQUENCE [LARGE SCALE GENOMIC DNA]</scope>
    <source>
        <strain evidence="8 9">C605018/01/1</strain>
    </source>
</reference>
<dbReference type="CDD" id="cd15482">
    <property type="entry name" value="Sialidase_non-viral"/>
    <property type="match status" value="1"/>
</dbReference>
<keyword evidence="9" id="KW-1185">Reference proteome</keyword>
<dbReference type="GO" id="GO:0004308">
    <property type="term" value="F:exo-alpha-sialidase activity"/>
    <property type="evidence" value="ECO:0007669"/>
    <property type="project" value="UniProtKB-EC"/>
</dbReference>
<evidence type="ECO:0000256" key="5">
    <source>
        <dbReference type="SAM" id="SignalP"/>
    </source>
</evidence>
<keyword evidence="4" id="KW-1133">Transmembrane helix</keyword>
<comment type="similarity">
    <text evidence="2">Belongs to the glycosyl hydrolase 33 family.</text>
</comment>
<dbReference type="SUPFAM" id="SSF49785">
    <property type="entry name" value="Galactose-binding domain-like"/>
    <property type="match status" value="1"/>
</dbReference>
<keyword evidence="5" id="KW-0732">Signal</keyword>
<evidence type="ECO:0000259" key="6">
    <source>
        <dbReference type="Pfam" id="PF00754"/>
    </source>
</evidence>
<dbReference type="PANTHER" id="PTHR10628:SF30">
    <property type="entry name" value="EXO-ALPHA-SIALIDASE"/>
    <property type="match status" value="1"/>
</dbReference>
<dbReference type="Proteomes" id="UP000293036">
    <property type="component" value="Unassembled WGS sequence"/>
</dbReference>
<evidence type="ECO:0000313" key="8">
    <source>
        <dbReference type="EMBL" id="TBW22102.1"/>
    </source>
</evidence>
<proteinExistence type="inferred from homology"/>
<evidence type="ECO:0000256" key="1">
    <source>
        <dbReference type="ARBA" id="ARBA00000427"/>
    </source>
</evidence>
<dbReference type="SUPFAM" id="SSF50939">
    <property type="entry name" value="Sialidases"/>
    <property type="match status" value="1"/>
</dbReference>
<dbReference type="GO" id="GO:0006689">
    <property type="term" value="P:ganglioside catabolic process"/>
    <property type="evidence" value="ECO:0007669"/>
    <property type="project" value="TreeGrafter"/>
</dbReference>
<dbReference type="EMBL" id="SJDT01000003">
    <property type="protein sequence ID" value="TBW22102.1"/>
    <property type="molecule type" value="Genomic_DNA"/>
</dbReference>
<evidence type="ECO:0000313" key="9">
    <source>
        <dbReference type="Proteomes" id="UP000293036"/>
    </source>
</evidence>
<dbReference type="OrthoDB" id="7294637at2"/>
<name>A0A4V2KR44_9ACTO</name>
<dbReference type="Pfam" id="PF13088">
    <property type="entry name" value="BNR_2"/>
    <property type="match status" value="1"/>
</dbReference>
<dbReference type="AlphaFoldDB" id="A0A4V2KR44"/>
<dbReference type="PANTHER" id="PTHR10628">
    <property type="entry name" value="SIALIDASE"/>
    <property type="match status" value="1"/>
</dbReference>
<dbReference type="InterPro" id="IPR026856">
    <property type="entry name" value="Sialidase_fam"/>
</dbReference>
<feature type="domain" description="Sialidase" evidence="7">
    <location>
        <begin position="247"/>
        <end position="551"/>
    </location>
</feature>
<feature type="signal peptide" evidence="5">
    <location>
        <begin position="1"/>
        <end position="45"/>
    </location>
</feature>
<dbReference type="InterPro" id="IPR000421">
    <property type="entry name" value="FA58C"/>
</dbReference>
<evidence type="ECO:0000259" key="7">
    <source>
        <dbReference type="Pfam" id="PF13088"/>
    </source>
</evidence>
<feature type="domain" description="F5/8 type C" evidence="6">
    <location>
        <begin position="711"/>
        <end position="788"/>
    </location>
</feature>
<dbReference type="InterPro" id="IPR008979">
    <property type="entry name" value="Galactose-bd-like_sf"/>
</dbReference>
<dbReference type="Pfam" id="PF00754">
    <property type="entry name" value="F5_F8_type_C"/>
    <property type="match status" value="1"/>
</dbReference>
<dbReference type="InterPro" id="IPR013783">
    <property type="entry name" value="Ig-like_fold"/>
</dbReference>
<comment type="caution">
    <text evidence="8">The sequence shown here is derived from an EMBL/GenBank/DDBJ whole genome shotgun (WGS) entry which is preliminary data.</text>
</comment>
<dbReference type="Gene3D" id="2.60.40.10">
    <property type="entry name" value="Immunoglobulins"/>
    <property type="match status" value="1"/>
</dbReference>
<keyword evidence="4" id="KW-0472">Membrane</keyword>
<evidence type="ECO:0000256" key="2">
    <source>
        <dbReference type="ARBA" id="ARBA00009348"/>
    </source>
</evidence>
<dbReference type="GO" id="GO:0009313">
    <property type="term" value="P:oligosaccharide catabolic process"/>
    <property type="evidence" value="ECO:0007669"/>
    <property type="project" value="TreeGrafter"/>
</dbReference>
<dbReference type="Gene3D" id="2.60.120.260">
    <property type="entry name" value="Galactose-binding domain-like"/>
    <property type="match status" value="1"/>
</dbReference>